<evidence type="ECO:0000313" key="2">
    <source>
        <dbReference type="EMBL" id="MBI6874780.1"/>
    </source>
</evidence>
<dbReference type="EMBL" id="JAEEGB010000035">
    <property type="protein sequence ID" value="MBI6874780.1"/>
    <property type="molecule type" value="Genomic_DNA"/>
</dbReference>
<comment type="caution">
    <text evidence="2">The sequence shown here is derived from an EMBL/GenBank/DDBJ whole genome shotgun (WGS) entry which is preliminary data.</text>
</comment>
<comment type="similarity">
    <text evidence="1">Belongs to the bactofilin family.</text>
</comment>
<protein>
    <submittedName>
        <fullName evidence="2">Polymer-forming cytoskeletal protein</fullName>
    </submittedName>
</protein>
<accession>A0A934I2E8</accession>
<sequence>MENIVRHNLKIAGEGTASGGFYDKIAVSGKADINGDFDCVDFKISGACDVNGNLKSKAGKISGEVKIKGNLESEEFKISGNSNIQGDVAVKRIKVQGGTNIGGNISSEEVNLFGEMKVEGNCNAEVFLSRGAFTIGGLLNAGELNIVLYSKSKVTEIGGEKITIKKGITSKIKKIIKSIFPPSDLFDVKLYAESIEGDDIYLEDTKAKVVRGNNVTIGEGCEIELVEYKNSFEQLGNCKVLENRKV</sequence>
<dbReference type="RefSeq" id="WP_211144159.1">
    <property type="nucleotide sequence ID" value="NZ_JAEEGB010000035.1"/>
</dbReference>
<proteinExistence type="inferred from homology"/>
<reference evidence="2" key="1">
    <citation type="submission" date="2020-12" db="EMBL/GenBank/DDBJ databases">
        <title>Clostridium thailandense sp. nov., a novel acetogenic bacterium isolated from peat land soil in Thailand.</title>
        <authorList>
            <person name="Chaikitkaew S."/>
            <person name="Birkeland N.K."/>
        </authorList>
    </citation>
    <scope>NUCLEOTIDE SEQUENCE</scope>
    <source>
        <strain evidence="2">DSM 17425</strain>
    </source>
</reference>
<organism evidence="2 3">
    <name type="scientific">Clostridium aciditolerans</name>
    <dbReference type="NCBI Taxonomy" id="339861"/>
    <lineage>
        <taxon>Bacteria</taxon>
        <taxon>Bacillati</taxon>
        <taxon>Bacillota</taxon>
        <taxon>Clostridia</taxon>
        <taxon>Eubacteriales</taxon>
        <taxon>Clostridiaceae</taxon>
        <taxon>Clostridium</taxon>
    </lineage>
</organism>
<gene>
    <name evidence="2" type="ORF">I6U51_19095</name>
</gene>
<dbReference type="AlphaFoldDB" id="A0A934I2E8"/>
<evidence type="ECO:0000313" key="3">
    <source>
        <dbReference type="Proteomes" id="UP000622687"/>
    </source>
</evidence>
<dbReference type="Pfam" id="PF04519">
    <property type="entry name" value="Bactofilin"/>
    <property type="match status" value="1"/>
</dbReference>
<name>A0A934I2E8_9CLOT</name>
<evidence type="ECO:0000256" key="1">
    <source>
        <dbReference type="ARBA" id="ARBA00044755"/>
    </source>
</evidence>
<dbReference type="Proteomes" id="UP000622687">
    <property type="component" value="Unassembled WGS sequence"/>
</dbReference>
<dbReference type="PANTHER" id="PTHR35024:SF4">
    <property type="entry name" value="POLYMER-FORMING CYTOSKELETAL PROTEIN"/>
    <property type="match status" value="1"/>
</dbReference>
<dbReference type="PANTHER" id="PTHR35024">
    <property type="entry name" value="HYPOTHETICAL CYTOSOLIC PROTEIN"/>
    <property type="match status" value="1"/>
</dbReference>
<keyword evidence="3" id="KW-1185">Reference proteome</keyword>
<dbReference type="InterPro" id="IPR007607">
    <property type="entry name" value="BacA/B"/>
</dbReference>